<dbReference type="InterPro" id="IPR003599">
    <property type="entry name" value="Ig_sub"/>
</dbReference>
<dbReference type="GO" id="GO:0030154">
    <property type="term" value="P:cell differentiation"/>
    <property type="evidence" value="ECO:0007669"/>
    <property type="project" value="UniProtKB-ARBA"/>
</dbReference>
<name>A0A7R9E6K4_9NEOP</name>
<dbReference type="GO" id="GO:0098609">
    <property type="term" value="P:cell-cell adhesion"/>
    <property type="evidence" value="ECO:0007669"/>
    <property type="project" value="TreeGrafter"/>
</dbReference>
<gene>
    <name evidence="8" type="ORF">TMSB3V08_LOCUS4234</name>
</gene>
<evidence type="ECO:0000256" key="4">
    <source>
        <dbReference type="ARBA" id="ARBA00023157"/>
    </source>
</evidence>
<proteinExistence type="inferred from homology"/>
<dbReference type="InterPro" id="IPR036116">
    <property type="entry name" value="FN3_sf"/>
</dbReference>
<dbReference type="Pfam" id="PF07679">
    <property type="entry name" value="I-set"/>
    <property type="match status" value="1"/>
</dbReference>
<dbReference type="CDD" id="cd00096">
    <property type="entry name" value="Ig"/>
    <property type="match status" value="1"/>
</dbReference>
<evidence type="ECO:0000259" key="6">
    <source>
        <dbReference type="PROSITE" id="PS50835"/>
    </source>
</evidence>
<dbReference type="InterPro" id="IPR013783">
    <property type="entry name" value="Ig-like_fold"/>
</dbReference>
<keyword evidence="2" id="KW-0732">Signal</keyword>
<evidence type="ECO:0000256" key="5">
    <source>
        <dbReference type="ARBA" id="ARBA00023180"/>
    </source>
</evidence>
<dbReference type="AlphaFoldDB" id="A0A7R9E6K4"/>
<protein>
    <submittedName>
        <fullName evidence="8">Uncharacterized protein</fullName>
    </submittedName>
</protein>
<accession>A0A7R9E6K4</accession>
<dbReference type="CDD" id="cd00063">
    <property type="entry name" value="FN3"/>
    <property type="match status" value="1"/>
</dbReference>
<keyword evidence="5" id="KW-0325">Glycoprotein</keyword>
<evidence type="ECO:0000259" key="7">
    <source>
        <dbReference type="PROSITE" id="PS50853"/>
    </source>
</evidence>
<dbReference type="PROSITE" id="PS50835">
    <property type="entry name" value="IG_LIKE"/>
    <property type="match status" value="2"/>
</dbReference>
<evidence type="ECO:0000256" key="2">
    <source>
        <dbReference type="ARBA" id="ARBA00022729"/>
    </source>
</evidence>
<dbReference type="InterPro" id="IPR036179">
    <property type="entry name" value="Ig-like_dom_sf"/>
</dbReference>
<comment type="similarity">
    <text evidence="1">Belongs to the immunoglobulin superfamily. DCC family.</text>
</comment>
<keyword evidence="3" id="KW-0677">Repeat</keyword>
<dbReference type="InterPro" id="IPR003961">
    <property type="entry name" value="FN3_dom"/>
</dbReference>
<dbReference type="Pfam" id="PF00041">
    <property type="entry name" value="fn3"/>
    <property type="match status" value="1"/>
</dbReference>
<dbReference type="PROSITE" id="PS50853">
    <property type="entry name" value="FN3"/>
    <property type="match status" value="1"/>
</dbReference>
<dbReference type="Gene3D" id="2.60.40.10">
    <property type="entry name" value="Immunoglobulins"/>
    <property type="match status" value="4"/>
</dbReference>
<evidence type="ECO:0000256" key="1">
    <source>
        <dbReference type="ARBA" id="ARBA00009588"/>
    </source>
</evidence>
<dbReference type="PANTHER" id="PTHR44170">
    <property type="entry name" value="PROTEIN SIDEKICK"/>
    <property type="match status" value="1"/>
</dbReference>
<evidence type="ECO:0000256" key="3">
    <source>
        <dbReference type="ARBA" id="ARBA00022737"/>
    </source>
</evidence>
<dbReference type="InterPro" id="IPR003598">
    <property type="entry name" value="Ig_sub2"/>
</dbReference>
<dbReference type="SUPFAM" id="SSF48726">
    <property type="entry name" value="Immunoglobulin"/>
    <property type="match status" value="2"/>
</dbReference>
<reference evidence="8" key="1">
    <citation type="submission" date="2020-11" db="EMBL/GenBank/DDBJ databases">
        <authorList>
            <person name="Tran Van P."/>
        </authorList>
    </citation>
    <scope>NUCLEOTIDE SEQUENCE</scope>
</reference>
<dbReference type="SUPFAM" id="SSF49265">
    <property type="entry name" value="Fibronectin type III"/>
    <property type="match status" value="1"/>
</dbReference>
<dbReference type="InterPro" id="IPR007110">
    <property type="entry name" value="Ig-like_dom"/>
</dbReference>
<dbReference type="PANTHER" id="PTHR44170:SF6">
    <property type="entry name" value="CONTACTIN"/>
    <property type="match status" value="1"/>
</dbReference>
<keyword evidence="4" id="KW-1015">Disulfide bond</keyword>
<dbReference type="Pfam" id="PF13927">
    <property type="entry name" value="Ig_3"/>
    <property type="match status" value="1"/>
</dbReference>
<dbReference type="EMBL" id="OB793447">
    <property type="protein sequence ID" value="CAD7427388.1"/>
    <property type="molecule type" value="Genomic_DNA"/>
</dbReference>
<feature type="domain" description="Ig-like" evidence="6">
    <location>
        <begin position="168"/>
        <end position="252"/>
    </location>
</feature>
<sequence length="460" mass="50259">MHRERKPGCCKPSHQAGYSLRYFPLESGVLYLTRIKPSDDGLYRCTAHNLATKKTRISGEGSLQVTLQTPEHRPPEFLSSWEVHSVPRGGNKTLHCVASGNPAPTLSWTFGEPPKPVFEKSIGVSRVMFANVTVDQSGVYTCIASNMAANGTVVSINQTFPLEVLVPPKFISTPVSQVYPAAKTVRFNCTAQGRPVPKIIWYKDGRRLQINGRIKQNTRQLVLSTTVSADSGVYQCTAVNPLGEVSTAARLVVMSSQYQPDPPGGLSCRSLSSSQPFTNYTFYVRGYSMRSASDASQRVVCETQEGVPLGAPTVQLEPTSPTTLNVSWGPLPSKKAQGLVTKYKIQWRRKGHSSSHVELVKGDAVEYIVTGLLPGKKYDVRVLAATEKGWPDVPDEQLVWTTVEMPSSGQQNVPLAPIVHLTVINSTSIEFEFPAHRNNANASKIALSTPRNGTRQPEVA</sequence>
<organism evidence="8">
    <name type="scientific">Timema monikensis</name>
    <dbReference type="NCBI Taxonomy" id="170555"/>
    <lineage>
        <taxon>Eukaryota</taxon>
        <taxon>Metazoa</taxon>
        <taxon>Ecdysozoa</taxon>
        <taxon>Arthropoda</taxon>
        <taxon>Hexapoda</taxon>
        <taxon>Insecta</taxon>
        <taxon>Pterygota</taxon>
        <taxon>Neoptera</taxon>
        <taxon>Polyneoptera</taxon>
        <taxon>Phasmatodea</taxon>
        <taxon>Timematodea</taxon>
        <taxon>Timematoidea</taxon>
        <taxon>Timematidae</taxon>
        <taxon>Timema</taxon>
    </lineage>
</organism>
<evidence type="ECO:0000313" key="8">
    <source>
        <dbReference type="EMBL" id="CAD7427388.1"/>
    </source>
</evidence>
<dbReference type="InterPro" id="IPR013098">
    <property type="entry name" value="Ig_I-set"/>
</dbReference>
<dbReference type="SMART" id="SM00408">
    <property type="entry name" value="IGc2"/>
    <property type="match status" value="2"/>
</dbReference>
<feature type="domain" description="Fibronectin type-III" evidence="7">
    <location>
        <begin position="308"/>
        <end position="406"/>
    </location>
</feature>
<dbReference type="GO" id="GO:0009653">
    <property type="term" value="P:anatomical structure morphogenesis"/>
    <property type="evidence" value="ECO:0007669"/>
    <property type="project" value="UniProtKB-ARBA"/>
</dbReference>
<dbReference type="FunFam" id="2.60.40.10:FF:000299">
    <property type="entry name" value="protogenin isoform X2"/>
    <property type="match status" value="1"/>
</dbReference>
<dbReference type="SMART" id="SM00409">
    <property type="entry name" value="IG"/>
    <property type="match status" value="3"/>
</dbReference>
<dbReference type="SMART" id="SM00060">
    <property type="entry name" value="FN3"/>
    <property type="match status" value="1"/>
</dbReference>
<feature type="domain" description="Ig-like" evidence="6">
    <location>
        <begin position="75"/>
        <end position="159"/>
    </location>
</feature>